<comment type="caution">
    <text evidence="2">The sequence shown here is derived from an EMBL/GenBank/DDBJ whole genome shotgun (WGS) entry which is preliminary data.</text>
</comment>
<dbReference type="OrthoDB" id="2117591at2759"/>
<dbReference type="SUPFAM" id="SSF52540">
    <property type="entry name" value="P-loop containing nucleoside triphosphate hydrolases"/>
    <property type="match status" value="1"/>
</dbReference>
<name>A0A2I2FRU9_9EURO</name>
<reference evidence="2 3" key="1">
    <citation type="submission" date="2016-12" db="EMBL/GenBank/DDBJ databases">
        <title>The genomes of Aspergillus section Nigri reveals drivers in fungal speciation.</title>
        <authorList>
            <consortium name="DOE Joint Genome Institute"/>
            <person name="Vesth T.C."/>
            <person name="Nybo J."/>
            <person name="Theobald S."/>
            <person name="Brandl J."/>
            <person name="Frisvad J.C."/>
            <person name="Nielsen K.F."/>
            <person name="Lyhne E.K."/>
            <person name="Kogle M.E."/>
            <person name="Kuo A."/>
            <person name="Riley R."/>
            <person name="Clum A."/>
            <person name="Nolan M."/>
            <person name="Lipzen A."/>
            <person name="Salamov A."/>
            <person name="Henrissat B."/>
            <person name="Wiebenga A."/>
            <person name="De Vries R.P."/>
            <person name="Grigoriev I.V."/>
            <person name="Mortensen U.H."/>
            <person name="Andersen M.R."/>
            <person name="Baker S.E."/>
        </authorList>
    </citation>
    <scope>NUCLEOTIDE SEQUENCE [LARGE SCALE GENOMIC DNA]</scope>
    <source>
        <strain evidence="2 3">IBT 23096</strain>
    </source>
</reference>
<keyword evidence="3" id="KW-1185">Reference proteome</keyword>
<sequence length="220" mass="25185">MITLIVNEEVAHLFDASDSGIAVLLVTFHVGAYGLNLHHNCSRVVVAETPRNMNTLWQAAGRVHRLGQRHEQNVWTLRQALSIERYLDWNNTRKAIPQIAAMNMALNLQDNNTILARQLLELFKEEIEVTPAVRMSLRVGEEKKAITHYGNGFVEKRQTKLQPFADSDLIPHGMLVWRTYRLQEYRLDEVRGAIRESGSNIMSINPILSTAERTPYTIRD</sequence>
<dbReference type="InterPro" id="IPR001650">
    <property type="entry name" value="Helicase_C-like"/>
</dbReference>
<protein>
    <recommendedName>
        <fullName evidence="1">Helicase C-terminal domain-containing protein</fullName>
    </recommendedName>
</protein>
<dbReference type="InterPro" id="IPR027417">
    <property type="entry name" value="P-loop_NTPase"/>
</dbReference>
<evidence type="ECO:0000259" key="1">
    <source>
        <dbReference type="Pfam" id="PF00271"/>
    </source>
</evidence>
<dbReference type="STRING" id="1392250.A0A2I2FRU9"/>
<dbReference type="VEuPathDB" id="FungiDB:P170DRAFT_481285"/>
<dbReference type="Pfam" id="PF00271">
    <property type="entry name" value="Helicase_C"/>
    <property type="match status" value="1"/>
</dbReference>
<dbReference type="GeneID" id="36561551"/>
<organism evidence="2 3">
    <name type="scientific">Aspergillus steynii IBT 23096</name>
    <dbReference type="NCBI Taxonomy" id="1392250"/>
    <lineage>
        <taxon>Eukaryota</taxon>
        <taxon>Fungi</taxon>
        <taxon>Dikarya</taxon>
        <taxon>Ascomycota</taxon>
        <taxon>Pezizomycotina</taxon>
        <taxon>Eurotiomycetes</taxon>
        <taxon>Eurotiomycetidae</taxon>
        <taxon>Eurotiales</taxon>
        <taxon>Aspergillaceae</taxon>
        <taxon>Aspergillus</taxon>
        <taxon>Aspergillus subgen. Circumdati</taxon>
    </lineage>
</organism>
<dbReference type="AlphaFoldDB" id="A0A2I2FRU9"/>
<gene>
    <name evidence="2" type="ORF">P170DRAFT_481285</name>
</gene>
<proteinExistence type="predicted"/>
<dbReference type="Proteomes" id="UP000234275">
    <property type="component" value="Unassembled WGS sequence"/>
</dbReference>
<dbReference type="RefSeq" id="XP_024698639.1">
    <property type="nucleotide sequence ID" value="XM_024853853.1"/>
</dbReference>
<dbReference type="Gene3D" id="3.40.50.300">
    <property type="entry name" value="P-loop containing nucleotide triphosphate hydrolases"/>
    <property type="match status" value="1"/>
</dbReference>
<dbReference type="EMBL" id="MSFO01000011">
    <property type="protein sequence ID" value="PLB43337.1"/>
    <property type="molecule type" value="Genomic_DNA"/>
</dbReference>
<accession>A0A2I2FRU9</accession>
<evidence type="ECO:0000313" key="2">
    <source>
        <dbReference type="EMBL" id="PLB43337.1"/>
    </source>
</evidence>
<feature type="domain" description="Helicase C-terminal" evidence="1">
    <location>
        <begin position="13"/>
        <end position="67"/>
    </location>
</feature>
<evidence type="ECO:0000313" key="3">
    <source>
        <dbReference type="Proteomes" id="UP000234275"/>
    </source>
</evidence>